<organism evidence="2 3">
    <name type="scientific">Azotobacter chroococcum</name>
    <dbReference type="NCBI Taxonomy" id="353"/>
    <lineage>
        <taxon>Bacteria</taxon>
        <taxon>Pseudomonadati</taxon>
        <taxon>Pseudomonadota</taxon>
        <taxon>Gammaproteobacteria</taxon>
        <taxon>Pseudomonadales</taxon>
        <taxon>Pseudomonadaceae</taxon>
        <taxon>Azotobacter</taxon>
    </lineage>
</organism>
<proteinExistence type="predicted"/>
<reference evidence="2" key="1">
    <citation type="submission" date="2020-03" db="EMBL/GenBank/DDBJ databases">
        <title>Genome assembly of Azotobacter chroococcum W5.</title>
        <authorList>
            <person name="Kannepalli A."/>
        </authorList>
    </citation>
    <scope>NUCLEOTIDE SEQUENCE</scope>
    <source>
        <strain evidence="2">W5</strain>
    </source>
</reference>
<dbReference type="RefSeq" id="WP_165894046.1">
    <property type="nucleotide sequence ID" value="NZ_JAAPAP010000024.1"/>
</dbReference>
<dbReference type="NCBIfam" id="TIGR02243">
    <property type="entry name" value="putative baseplate assembly protein"/>
    <property type="match status" value="1"/>
</dbReference>
<name>A0AA43ZBE1_9GAMM</name>
<accession>A0AA43ZBE1</accession>
<feature type="compositionally biased region" description="Basic and acidic residues" evidence="1">
    <location>
        <begin position="741"/>
        <end position="750"/>
    </location>
</feature>
<dbReference type="AlphaFoldDB" id="A0AA43ZBE1"/>
<gene>
    <name evidence="2" type="ORF">HA520_20620</name>
</gene>
<protein>
    <submittedName>
        <fullName evidence="2">Baseplate assembly protein</fullName>
    </submittedName>
</protein>
<evidence type="ECO:0000313" key="3">
    <source>
        <dbReference type="Proteomes" id="UP000736384"/>
    </source>
</evidence>
<comment type="caution">
    <text evidence="2">The sequence shown here is derived from an EMBL/GenBank/DDBJ whole genome shotgun (WGS) entry which is preliminary data.</text>
</comment>
<dbReference type="Proteomes" id="UP000736384">
    <property type="component" value="Unassembled WGS sequence"/>
</dbReference>
<sequence length="948" mass="102204">MSDSGLSNCGCCAGLDAETPARIDNPPGQSAIAYRVGVHASFKESFLARLSSGDLPALSSLTTRRDGDFTLALGDALATSLDVLTFYQERYANEHYLRTATERRSILEMARLVGYELAPGVAASTRLAFSLQEVPGNPALAAGPVVIPIGTRVQSVPGPGEQAQTFETVGEVEAHVEWNAIPVQSSEAWHPKAGDKALWLAGLSTGLHVGDAILIVGQDRVEQPASGQWELRLLTSVEEDRERQRTRVGWDVGLRDLSAAMKSAPVGVSVYALRQRAALFGHNAPEPKLMFNANNPPPSALTDIEIKEANYGDFFYPEFQWETLHWKDFTIRNNHIDLDVAYPKVTPGSWLALISNDTRSSHGSGFPGDIELYRASIVSFPSRSDFGLAGKITRIVPDKAPKPAAFPLKETLVLAHSELLPVAPSPLLYPLFGSELSLDHPVTGIGAGRALAVSGKRARIRLRKGERERDLALTREATVKIAEGDSLRLAAAPEEHSAGAWRALTPEEFGQRVAQADPKKLRFRLLVPDGREGFVEAPAAAFELAPAEKTDDDVQEIAVVGVLADALPDRGRTSLPLSMPLEHCYDRDTARVNANVTSATHGETVSEVLGSGDARVANAHFALRQAPLTYLRSTGSATGRKSTLELRVNDLLWTEVPSLYGRGPAERVYEIAIDDEARATLRFGDGVEAARLPSGDHNIRAAYRKGVGLAGNLPAGRLTTLLSRPLGVTGVTNPGAASGGKDPEREENARKNAPLSVKTLERVVSIRDYEDFARGYADIVKAHALWIPGGPARGVFLTVAAEGGKPLKADSVCDLQAALHRYGDPLMPIQVVNYREVAFQLRMTIKARPDADRKLVMAEVESRLAAYFGFEARSFGQSVSVDEVLAMAQAVMGVEAAQVIELHRRDKTSPKFVARLYAELPVASVAGSPQGAELLTLDGASLIVEFMP</sequence>
<evidence type="ECO:0000313" key="2">
    <source>
        <dbReference type="EMBL" id="NHN79651.1"/>
    </source>
</evidence>
<dbReference type="InterPro" id="IPR011749">
    <property type="entry name" value="CHP02243"/>
</dbReference>
<feature type="region of interest" description="Disordered" evidence="1">
    <location>
        <begin position="729"/>
        <end position="751"/>
    </location>
</feature>
<dbReference type="EMBL" id="JAAPAP010000024">
    <property type="protein sequence ID" value="NHN79651.1"/>
    <property type="molecule type" value="Genomic_DNA"/>
</dbReference>
<evidence type="ECO:0000256" key="1">
    <source>
        <dbReference type="SAM" id="MobiDB-lite"/>
    </source>
</evidence>